<keyword evidence="3" id="KW-0804">Transcription</keyword>
<dbReference type="NCBIfam" id="TIGR00738">
    <property type="entry name" value="rrf2_super"/>
    <property type="match status" value="1"/>
</dbReference>
<comment type="function">
    <text evidence="3">Regulates the transcription of several operons and genes involved in the biogenesis of Fe-S clusters and Fe-S-containing proteins.</text>
</comment>
<dbReference type="PROSITE" id="PS51197">
    <property type="entry name" value="HTH_RRF2_2"/>
    <property type="match status" value="1"/>
</dbReference>
<keyword evidence="3" id="KW-0411">Iron-sulfur</keyword>
<organism evidence="4 5">
    <name type="scientific">Vibrio algarum</name>
    <dbReference type="NCBI Taxonomy" id="3020714"/>
    <lineage>
        <taxon>Bacteria</taxon>
        <taxon>Pseudomonadati</taxon>
        <taxon>Pseudomonadota</taxon>
        <taxon>Gammaproteobacteria</taxon>
        <taxon>Vibrionales</taxon>
        <taxon>Vibrionaceae</taxon>
        <taxon>Vibrio</taxon>
    </lineage>
</organism>
<dbReference type="InterPro" id="IPR000944">
    <property type="entry name" value="Tscrpt_reg_Rrf2"/>
</dbReference>
<dbReference type="InterPro" id="IPR030489">
    <property type="entry name" value="TR_Rrf2-type_CS"/>
</dbReference>
<feature type="binding site" evidence="3">
    <location>
        <position position="98"/>
    </location>
    <ligand>
        <name>[2Fe-2S] cluster</name>
        <dbReference type="ChEBI" id="CHEBI:190135"/>
    </ligand>
</feature>
<keyword evidence="5" id="KW-1185">Reference proteome</keyword>
<dbReference type="PANTHER" id="PTHR33221">
    <property type="entry name" value="WINGED HELIX-TURN-HELIX TRANSCRIPTIONAL REGULATOR, RRF2 FAMILY"/>
    <property type="match status" value="1"/>
</dbReference>
<dbReference type="EMBL" id="JAQLOI010000001">
    <property type="protein sequence ID" value="MDB1124749.1"/>
    <property type="molecule type" value="Genomic_DNA"/>
</dbReference>
<evidence type="ECO:0000256" key="1">
    <source>
        <dbReference type="ARBA" id="ARBA00022491"/>
    </source>
</evidence>
<dbReference type="RefSeq" id="WP_272137548.1">
    <property type="nucleotide sequence ID" value="NZ_JAQLOI010000001.1"/>
</dbReference>
<keyword evidence="3" id="KW-0010">Activator</keyword>
<dbReference type="NCBIfam" id="TIGR02010">
    <property type="entry name" value="IscR"/>
    <property type="match status" value="1"/>
</dbReference>
<keyword evidence="2 3" id="KW-0238">DNA-binding</keyword>
<gene>
    <name evidence="3 4" type="primary">iscR</name>
    <name evidence="4" type="ORF">PGX00_14260</name>
</gene>
<dbReference type="PROSITE" id="PS01332">
    <property type="entry name" value="HTH_RRF2_1"/>
    <property type="match status" value="1"/>
</dbReference>
<reference evidence="4 5" key="1">
    <citation type="submission" date="2023-01" db="EMBL/GenBank/DDBJ databases">
        <title>Vibrio sp. KJ40-1 sp.nov, isolated from marine algae.</title>
        <authorList>
            <person name="Butt M."/>
            <person name="Kim J.M.J."/>
            <person name="Jeon C.O.C."/>
        </authorList>
    </citation>
    <scope>NUCLEOTIDE SEQUENCE [LARGE SCALE GENOMIC DNA]</scope>
    <source>
        <strain evidence="4 5">KJ40-1</strain>
    </source>
</reference>
<dbReference type="Gene3D" id="1.10.10.10">
    <property type="entry name" value="Winged helix-like DNA-binding domain superfamily/Winged helix DNA-binding domain"/>
    <property type="match status" value="1"/>
</dbReference>
<dbReference type="Proteomes" id="UP001210678">
    <property type="component" value="Unassembled WGS sequence"/>
</dbReference>
<evidence type="ECO:0000256" key="2">
    <source>
        <dbReference type="ARBA" id="ARBA00023125"/>
    </source>
</evidence>
<keyword evidence="1 3" id="KW-0678">Repressor</keyword>
<comment type="caution">
    <text evidence="4">The sequence shown here is derived from an EMBL/GenBank/DDBJ whole genome shotgun (WGS) entry which is preliminary data.</text>
</comment>
<proteinExistence type="inferred from homology"/>
<feature type="binding site" evidence="3">
    <location>
        <position position="92"/>
    </location>
    <ligand>
        <name>[2Fe-2S] cluster</name>
        <dbReference type="ChEBI" id="CHEBI:190135"/>
    </ligand>
</feature>
<comment type="cofactor">
    <cofactor evidence="3">
        <name>[2Fe-2S] cluster</name>
        <dbReference type="ChEBI" id="CHEBI:190135"/>
    </cofactor>
    <text evidence="3">Binds 1 [2Fe-2S] cluster.</text>
</comment>
<sequence>MRLTSKGRYAVTAMLDVALHSQDGPVPLADISERQGISLSYLEQLFSKLRKASLVASVRGPGGGYRLGREAFDISIGTVISAVDESVDATKCAGKGGCQGGTRCLTHTLWRDLSDRISDFLDNITLGQLMNDNEVLQIADRQEIELVVNNGYTQKTKSTVAPISANARS</sequence>
<name>A0ABT4YT59_9VIBR</name>
<keyword evidence="3" id="KW-0001">2Fe-2S</keyword>
<dbReference type="InterPro" id="IPR010242">
    <property type="entry name" value="TF_HTH_IscR"/>
</dbReference>
<feature type="binding site" evidence="3">
    <location>
        <position position="104"/>
    </location>
    <ligand>
        <name>[2Fe-2S] cluster</name>
        <dbReference type="ChEBI" id="CHEBI:190135"/>
    </ligand>
</feature>
<evidence type="ECO:0000256" key="3">
    <source>
        <dbReference type="HAMAP-Rule" id="MF_01176"/>
    </source>
</evidence>
<accession>A0ABT4YT59</accession>
<dbReference type="InterPro" id="IPR036390">
    <property type="entry name" value="WH_DNA-bd_sf"/>
</dbReference>
<dbReference type="Pfam" id="PF02082">
    <property type="entry name" value="Rrf2"/>
    <property type="match status" value="1"/>
</dbReference>
<evidence type="ECO:0000313" key="4">
    <source>
        <dbReference type="EMBL" id="MDB1124749.1"/>
    </source>
</evidence>
<keyword evidence="3" id="KW-0479">Metal-binding</keyword>
<dbReference type="HAMAP" id="MF_01176">
    <property type="entry name" value="HTH_type_IscR"/>
    <property type="match status" value="1"/>
</dbReference>
<dbReference type="NCBIfam" id="NF008110">
    <property type="entry name" value="PRK10857.1"/>
    <property type="match status" value="1"/>
</dbReference>
<dbReference type="InterPro" id="IPR036388">
    <property type="entry name" value="WH-like_DNA-bd_sf"/>
</dbReference>
<dbReference type="PANTHER" id="PTHR33221:SF5">
    <property type="entry name" value="HTH-TYPE TRANSCRIPTIONAL REGULATOR ISCR"/>
    <property type="match status" value="1"/>
</dbReference>
<keyword evidence="3" id="KW-0805">Transcription regulation</keyword>
<evidence type="ECO:0000313" key="5">
    <source>
        <dbReference type="Proteomes" id="UP001210678"/>
    </source>
</evidence>
<dbReference type="SUPFAM" id="SSF46785">
    <property type="entry name" value="Winged helix' DNA-binding domain"/>
    <property type="match status" value="1"/>
</dbReference>
<keyword evidence="3" id="KW-0408">Iron</keyword>
<protein>
    <recommendedName>
        <fullName evidence="3">HTH-type transcriptional regulator IscR</fullName>
    </recommendedName>
</protein>